<dbReference type="Proteomes" id="UP000004995">
    <property type="component" value="Unassembled WGS sequence"/>
</dbReference>
<evidence type="ECO:0000313" key="2">
    <source>
        <dbReference type="Proteomes" id="UP000004995"/>
    </source>
</evidence>
<name>K3Z1M7_SETIT</name>
<dbReference type="InParanoid" id="K3Z1M7"/>
<dbReference type="AlphaFoldDB" id="K3Z1M7"/>
<protein>
    <submittedName>
        <fullName evidence="1">Uncharacterized protein</fullName>
    </submittedName>
</protein>
<organism evidence="1 2">
    <name type="scientific">Setaria italica</name>
    <name type="common">Foxtail millet</name>
    <name type="synonym">Panicum italicum</name>
    <dbReference type="NCBI Taxonomy" id="4555"/>
    <lineage>
        <taxon>Eukaryota</taxon>
        <taxon>Viridiplantae</taxon>
        <taxon>Streptophyta</taxon>
        <taxon>Embryophyta</taxon>
        <taxon>Tracheophyta</taxon>
        <taxon>Spermatophyta</taxon>
        <taxon>Magnoliopsida</taxon>
        <taxon>Liliopsida</taxon>
        <taxon>Poales</taxon>
        <taxon>Poaceae</taxon>
        <taxon>PACMAD clade</taxon>
        <taxon>Panicoideae</taxon>
        <taxon>Panicodae</taxon>
        <taxon>Paniceae</taxon>
        <taxon>Cenchrinae</taxon>
        <taxon>Setaria</taxon>
    </lineage>
</organism>
<accession>K3Z1M7</accession>
<dbReference type="HOGENOM" id="CLU_3280426_0_0_1"/>
<dbReference type="EMBL" id="AGNK02000604">
    <property type="status" value="NOT_ANNOTATED_CDS"/>
    <property type="molecule type" value="Genomic_DNA"/>
</dbReference>
<reference evidence="2" key="1">
    <citation type="journal article" date="2012" name="Nat. Biotechnol.">
        <title>Reference genome sequence of the model plant Setaria.</title>
        <authorList>
            <person name="Bennetzen J.L."/>
            <person name="Schmutz J."/>
            <person name="Wang H."/>
            <person name="Percifield R."/>
            <person name="Hawkins J."/>
            <person name="Pontaroli A.C."/>
            <person name="Estep M."/>
            <person name="Feng L."/>
            <person name="Vaughn J.N."/>
            <person name="Grimwood J."/>
            <person name="Jenkins J."/>
            <person name="Barry K."/>
            <person name="Lindquist E."/>
            <person name="Hellsten U."/>
            <person name="Deshpande S."/>
            <person name="Wang X."/>
            <person name="Wu X."/>
            <person name="Mitros T."/>
            <person name="Triplett J."/>
            <person name="Yang X."/>
            <person name="Ye C.Y."/>
            <person name="Mauro-Herrera M."/>
            <person name="Wang L."/>
            <person name="Li P."/>
            <person name="Sharma M."/>
            <person name="Sharma R."/>
            <person name="Ronald P.C."/>
            <person name="Panaud O."/>
            <person name="Kellogg E.A."/>
            <person name="Brutnell T.P."/>
            <person name="Doust A.N."/>
            <person name="Tuskan G.A."/>
            <person name="Rokhsar D."/>
            <person name="Devos K.M."/>
        </authorList>
    </citation>
    <scope>NUCLEOTIDE SEQUENCE [LARGE SCALE GENOMIC DNA]</scope>
    <source>
        <strain evidence="2">cv. Yugu1</strain>
    </source>
</reference>
<proteinExistence type="predicted"/>
<keyword evidence="2" id="KW-1185">Reference proteome</keyword>
<evidence type="ECO:0000313" key="1">
    <source>
        <dbReference type="EnsemblPlants" id="KQL32121"/>
    </source>
</evidence>
<reference evidence="1" key="2">
    <citation type="submission" date="2018-08" db="UniProtKB">
        <authorList>
            <consortium name="EnsemblPlants"/>
        </authorList>
    </citation>
    <scope>IDENTIFICATION</scope>
    <source>
        <strain evidence="1">Yugu1</strain>
    </source>
</reference>
<dbReference type="Gramene" id="KQL32121">
    <property type="protein sequence ID" value="KQL32121"/>
    <property type="gene ID" value="SETIT_020445mg"/>
</dbReference>
<sequence length="41" mass="4707">MCLVSHFPTTKRITSAIDFEQEPCRPVFYNSVINHPGIIIM</sequence>
<dbReference type="EnsemblPlants" id="KQL32121">
    <property type="protein sequence ID" value="KQL32121"/>
    <property type="gene ID" value="SETIT_020445mg"/>
</dbReference>